<gene>
    <name evidence="5" type="ORF">Ctob_007336</name>
</gene>
<comment type="subcellular location">
    <subcellularLocation>
        <location evidence="1">Cytoplasm</location>
    </subcellularLocation>
</comment>
<feature type="domain" description="Fructose-1-6-bisphosphatase class 1 C-terminal" evidence="4">
    <location>
        <begin position="223"/>
        <end position="342"/>
    </location>
</feature>
<evidence type="ECO:0000313" key="5">
    <source>
        <dbReference type="EMBL" id="KOO27579.1"/>
    </source>
</evidence>
<reference evidence="6" key="1">
    <citation type="journal article" date="2015" name="PLoS Genet.">
        <title>Genome Sequence and Transcriptome Analyses of Chrysochromulina tobin: Metabolic Tools for Enhanced Algal Fitness in the Prominent Order Prymnesiales (Haptophyceae).</title>
        <authorList>
            <person name="Hovde B.T."/>
            <person name="Deodato C.R."/>
            <person name="Hunsperger H.M."/>
            <person name="Ryken S.A."/>
            <person name="Yost W."/>
            <person name="Jha R.K."/>
            <person name="Patterson J."/>
            <person name="Monnat R.J. Jr."/>
            <person name="Barlow S.B."/>
            <person name="Starkenburg S.R."/>
            <person name="Cattolico R.A."/>
        </authorList>
    </citation>
    <scope>NUCLEOTIDE SEQUENCE</scope>
    <source>
        <strain evidence="6">CCMP291</strain>
    </source>
</reference>
<name>A0A0M0JLX9_9EUKA</name>
<protein>
    <recommendedName>
        <fullName evidence="2">Fructose-1,6-bisphosphatase, cytosolic</fullName>
    </recommendedName>
</protein>
<dbReference type="EMBL" id="JWZX01002698">
    <property type="protein sequence ID" value="KOO27579.1"/>
    <property type="molecule type" value="Genomic_DNA"/>
</dbReference>
<dbReference type="GO" id="GO:0006094">
    <property type="term" value="P:gluconeogenesis"/>
    <property type="evidence" value="ECO:0007669"/>
    <property type="project" value="TreeGrafter"/>
</dbReference>
<dbReference type="GO" id="GO:0030388">
    <property type="term" value="P:fructose 1,6-bisphosphate metabolic process"/>
    <property type="evidence" value="ECO:0007669"/>
    <property type="project" value="TreeGrafter"/>
</dbReference>
<accession>A0A0M0JLX9</accession>
<feature type="region of interest" description="Disordered" evidence="3">
    <location>
        <begin position="176"/>
        <end position="196"/>
    </location>
</feature>
<dbReference type="PIRSF" id="PIRSF000904">
    <property type="entry name" value="FBPtase_SBPase"/>
    <property type="match status" value="1"/>
</dbReference>
<dbReference type="PROSITE" id="PS00124">
    <property type="entry name" value="FBPASE"/>
    <property type="match status" value="1"/>
</dbReference>
<dbReference type="Proteomes" id="UP000037460">
    <property type="component" value="Unassembled WGS sequence"/>
</dbReference>
<evidence type="ECO:0000256" key="3">
    <source>
        <dbReference type="SAM" id="MobiDB-lite"/>
    </source>
</evidence>
<dbReference type="OrthoDB" id="10256725at2759"/>
<dbReference type="PANTHER" id="PTHR11556:SF41">
    <property type="entry name" value="FRUCTOSE-1,6-BISPHOSPHATASE, CYTOSOLIC"/>
    <property type="match status" value="1"/>
</dbReference>
<dbReference type="InterPro" id="IPR044015">
    <property type="entry name" value="FBPase_C_dom"/>
</dbReference>
<dbReference type="InterPro" id="IPR020548">
    <property type="entry name" value="Fructose_bisphosphatase_AS"/>
</dbReference>
<evidence type="ECO:0000256" key="2">
    <source>
        <dbReference type="ARBA" id="ARBA00040159"/>
    </source>
</evidence>
<dbReference type="Pfam" id="PF18913">
    <property type="entry name" value="FBPase_C"/>
    <property type="match status" value="1"/>
</dbReference>
<dbReference type="AlphaFoldDB" id="A0A0M0JLX9"/>
<sequence length="358" mass="37319">MTMRYGGRAGAGPANSLTAPDGPALTMTQYVLTTCRGEAAGLARVLVALEQGVRETGHLMRRGLRSACSHLEGVRPRGGDVDALDLAAASIFIRELSSVDEVSELVLSTHEGSYDFPASADVNTNAAPSRGFVVVIDPLDGQNNADSGSTVGTIFGIYERTSNWCAAEVASASDEANELATDGSTDGSTVASASVHGSSSSLRPASELVAAGYAIYGASTQLGKTFSVNVGLSGGWDARTAQYIGALSRASPPRTLRYIGTMAADVHRTLLYGGLFLYPASRGAPRGKLRLLFEAGPMSWLALQAGAEADDGEGASPLNAVPTSAHEKTPLFIGSRFDVEDYLRQVVHEPPALELSPR</sequence>
<dbReference type="SUPFAM" id="SSF56655">
    <property type="entry name" value="Carbohydrate phosphatase"/>
    <property type="match status" value="1"/>
</dbReference>
<evidence type="ECO:0000256" key="1">
    <source>
        <dbReference type="ARBA" id="ARBA00004496"/>
    </source>
</evidence>
<comment type="caution">
    <text evidence="5">The sequence shown here is derived from an EMBL/GenBank/DDBJ whole genome shotgun (WGS) entry which is preliminary data.</text>
</comment>
<dbReference type="PANTHER" id="PTHR11556">
    <property type="entry name" value="FRUCTOSE-1,6-BISPHOSPHATASE-RELATED"/>
    <property type="match status" value="1"/>
</dbReference>
<dbReference type="GO" id="GO:0006002">
    <property type="term" value="P:fructose 6-phosphate metabolic process"/>
    <property type="evidence" value="ECO:0007669"/>
    <property type="project" value="TreeGrafter"/>
</dbReference>
<feature type="region of interest" description="Disordered" evidence="3">
    <location>
        <begin position="1"/>
        <end position="20"/>
    </location>
</feature>
<keyword evidence="6" id="KW-1185">Reference proteome</keyword>
<dbReference type="GO" id="GO:0005986">
    <property type="term" value="P:sucrose biosynthetic process"/>
    <property type="evidence" value="ECO:0007669"/>
    <property type="project" value="TreeGrafter"/>
</dbReference>
<evidence type="ECO:0000313" key="6">
    <source>
        <dbReference type="Proteomes" id="UP000037460"/>
    </source>
</evidence>
<dbReference type="GO" id="GO:0006000">
    <property type="term" value="P:fructose metabolic process"/>
    <property type="evidence" value="ECO:0007669"/>
    <property type="project" value="TreeGrafter"/>
</dbReference>
<feature type="compositionally biased region" description="Low complexity" evidence="3">
    <location>
        <begin position="187"/>
        <end position="196"/>
    </location>
</feature>
<evidence type="ECO:0000259" key="4">
    <source>
        <dbReference type="Pfam" id="PF18913"/>
    </source>
</evidence>
<proteinExistence type="predicted"/>
<dbReference type="GO" id="GO:0046872">
    <property type="term" value="F:metal ion binding"/>
    <property type="evidence" value="ECO:0007669"/>
    <property type="project" value="UniProtKB-KW"/>
</dbReference>
<dbReference type="GO" id="GO:0005737">
    <property type="term" value="C:cytoplasm"/>
    <property type="evidence" value="ECO:0007669"/>
    <property type="project" value="TreeGrafter"/>
</dbReference>
<dbReference type="GO" id="GO:0042132">
    <property type="term" value="F:fructose 1,6-bisphosphate 1-phosphatase activity"/>
    <property type="evidence" value="ECO:0007669"/>
    <property type="project" value="TreeGrafter"/>
</dbReference>
<dbReference type="InterPro" id="IPR000146">
    <property type="entry name" value="FBPase_class-1"/>
</dbReference>
<organism evidence="5 6">
    <name type="scientific">Chrysochromulina tobinii</name>
    <dbReference type="NCBI Taxonomy" id="1460289"/>
    <lineage>
        <taxon>Eukaryota</taxon>
        <taxon>Haptista</taxon>
        <taxon>Haptophyta</taxon>
        <taxon>Prymnesiophyceae</taxon>
        <taxon>Prymnesiales</taxon>
        <taxon>Chrysochromulinaceae</taxon>
        <taxon>Chrysochromulina</taxon>
    </lineage>
</organism>
<dbReference type="Gene3D" id="3.40.190.80">
    <property type="match status" value="1"/>
</dbReference>